<dbReference type="AlphaFoldDB" id="A0A3M7RH31"/>
<accession>A0A3M7RH31</accession>
<dbReference type="EMBL" id="REGN01003386">
    <property type="protein sequence ID" value="RNA22886.1"/>
    <property type="molecule type" value="Genomic_DNA"/>
</dbReference>
<protein>
    <submittedName>
        <fullName evidence="1">Uncharacterized protein</fullName>
    </submittedName>
</protein>
<name>A0A3M7RH31_BRAPC</name>
<comment type="caution">
    <text evidence="1">The sequence shown here is derived from an EMBL/GenBank/DDBJ whole genome shotgun (WGS) entry which is preliminary data.</text>
</comment>
<gene>
    <name evidence="1" type="ORF">BpHYR1_019301</name>
</gene>
<keyword evidence="2" id="KW-1185">Reference proteome</keyword>
<evidence type="ECO:0000313" key="1">
    <source>
        <dbReference type="EMBL" id="RNA22886.1"/>
    </source>
</evidence>
<proteinExistence type="predicted"/>
<evidence type="ECO:0000313" key="2">
    <source>
        <dbReference type="Proteomes" id="UP000276133"/>
    </source>
</evidence>
<dbReference type="Proteomes" id="UP000276133">
    <property type="component" value="Unassembled WGS sequence"/>
</dbReference>
<organism evidence="1 2">
    <name type="scientific">Brachionus plicatilis</name>
    <name type="common">Marine rotifer</name>
    <name type="synonym">Brachionus muelleri</name>
    <dbReference type="NCBI Taxonomy" id="10195"/>
    <lineage>
        <taxon>Eukaryota</taxon>
        <taxon>Metazoa</taxon>
        <taxon>Spiralia</taxon>
        <taxon>Gnathifera</taxon>
        <taxon>Rotifera</taxon>
        <taxon>Eurotatoria</taxon>
        <taxon>Monogononta</taxon>
        <taxon>Pseudotrocha</taxon>
        <taxon>Ploima</taxon>
        <taxon>Brachionidae</taxon>
        <taxon>Brachionus</taxon>
    </lineage>
</organism>
<reference evidence="1 2" key="1">
    <citation type="journal article" date="2018" name="Sci. Rep.">
        <title>Genomic signatures of local adaptation to the degree of environmental predictability in rotifers.</title>
        <authorList>
            <person name="Franch-Gras L."/>
            <person name="Hahn C."/>
            <person name="Garcia-Roger E.M."/>
            <person name="Carmona M.J."/>
            <person name="Serra M."/>
            <person name="Gomez A."/>
        </authorList>
    </citation>
    <scope>NUCLEOTIDE SEQUENCE [LARGE SCALE GENOMIC DNA]</scope>
    <source>
        <strain evidence="1">HYR1</strain>
    </source>
</reference>
<sequence>MITCASLFDDDQTNFSIEMQAENFLVYNLSQSTLFGLRTRCISHLLVILIIKFLSVKRDNAYVDIKPFSRSPKPLQEFSLQSYINRFHYFAPFSIKKGNL</sequence>